<organism evidence="2 3">
    <name type="scientific">Plesiocystis pacifica SIR-1</name>
    <dbReference type="NCBI Taxonomy" id="391625"/>
    <lineage>
        <taxon>Bacteria</taxon>
        <taxon>Pseudomonadati</taxon>
        <taxon>Myxococcota</taxon>
        <taxon>Polyangia</taxon>
        <taxon>Nannocystales</taxon>
        <taxon>Nannocystaceae</taxon>
        <taxon>Plesiocystis</taxon>
    </lineage>
</organism>
<reference evidence="2 3" key="1">
    <citation type="submission" date="2007-06" db="EMBL/GenBank/DDBJ databases">
        <authorList>
            <person name="Shimkets L."/>
            <person name="Ferriera S."/>
            <person name="Johnson J."/>
            <person name="Kravitz S."/>
            <person name="Beeson K."/>
            <person name="Sutton G."/>
            <person name="Rogers Y.-H."/>
            <person name="Friedman R."/>
            <person name="Frazier M."/>
            <person name="Venter J.C."/>
        </authorList>
    </citation>
    <scope>NUCLEOTIDE SEQUENCE [LARGE SCALE GENOMIC DNA]</scope>
    <source>
        <strain evidence="2 3">SIR-1</strain>
    </source>
</reference>
<sequence length="49" mass="5727">MFFIADMLFRRSNTRARRMEEDAPAPRERGKSGRSPRARLREDAFSLLG</sequence>
<dbReference type="AlphaFoldDB" id="A6G8A8"/>
<protein>
    <submittedName>
        <fullName evidence="2">Uncharacterized protein</fullName>
    </submittedName>
</protein>
<feature type="compositionally biased region" description="Basic and acidic residues" evidence="1">
    <location>
        <begin position="17"/>
        <end position="31"/>
    </location>
</feature>
<evidence type="ECO:0000313" key="3">
    <source>
        <dbReference type="Proteomes" id="UP000005801"/>
    </source>
</evidence>
<feature type="region of interest" description="Disordered" evidence="1">
    <location>
        <begin position="14"/>
        <end position="49"/>
    </location>
</feature>
<accession>A6G8A8</accession>
<evidence type="ECO:0000256" key="1">
    <source>
        <dbReference type="SAM" id="MobiDB-lite"/>
    </source>
</evidence>
<dbReference type="STRING" id="391625.PPSIR1_01979"/>
<proteinExistence type="predicted"/>
<evidence type="ECO:0000313" key="2">
    <source>
        <dbReference type="EMBL" id="EDM77949.1"/>
    </source>
</evidence>
<feature type="compositionally biased region" description="Basic and acidic residues" evidence="1">
    <location>
        <begin position="39"/>
        <end position="49"/>
    </location>
</feature>
<dbReference type="Proteomes" id="UP000005801">
    <property type="component" value="Unassembled WGS sequence"/>
</dbReference>
<name>A6G8A8_9BACT</name>
<dbReference type="EMBL" id="ABCS01000038">
    <property type="protein sequence ID" value="EDM77949.1"/>
    <property type="molecule type" value="Genomic_DNA"/>
</dbReference>
<dbReference type="RefSeq" id="WP_006972953.1">
    <property type="nucleotide sequence ID" value="NZ_ABCS01000038.1"/>
</dbReference>
<keyword evidence="3" id="KW-1185">Reference proteome</keyword>
<gene>
    <name evidence="2" type="ORF">PPSIR1_01979</name>
</gene>
<comment type="caution">
    <text evidence="2">The sequence shown here is derived from an EMBL/GenBank/DDBJ whole genome shotgun (WGS) entry which is preliminary data.</text>
</comment>